<proteinExistence type="predicted"/>
<evidence type="ECO:0000313" key="2">
    <source>
        <dbReference type="EMBL" id="MEN1947167.1"/>
    </source>
</evidence>
<reference evidence="2 3" key="1">
    <citation type="submission" date="2024-03" db="EMBL/GenBank/DDBJ databases">
        <title>YIM 134122 draft genome.</title>
        <authorList>
            <person name="Zuo S."/>
            <person name="Xiong L."/>
        </authorList>
    </citation>
    <scope>NUCLEOTIDE SEQUENCE [LARGE SCALE GENOMIC DNA]</scope>
    <source>
        <strain evidence="2 3">YIM 134122</strain>
    </source>
</reference>
<protein>
    <submittedName>
        <fullName evidence="2">Uncharacterized protein</fullName>
    </submittedName>
</protein>
<feature type="region of interest" description="Disordered" evidence="1">
    <location>
        <begin position="1"/>
        <end position="20"/>
    </location>
</feature>
<keyword evidence="3" id="KW-1185">Reference proteome</keyword>
<gene>
    <name evidence="2" type="ORF">WJX64_11465</name>
</gene>
<dbReference type="EMBL" id="JBCLVG010000002">
    <property type="protein sequence ID" value="MEN1947167.1"/>
    <property type="molecule type" value="Genomic_DNA"/>
</dbReference>
<dbReference type="Proteomes" id="UP001425155">
    <property type="component" value="Unassembled WGS sequence"/>
</dbReference>
<dbReference type="RefSeq" id="WP_342114152.1">
    <property type="nucleotide sequence ID" value="NZ_JBCAUN010000002.1"/>
</dbReference>
<comment type="caution">
    <text evidence="2">The sequence shown here is derived from an EMBL/GenBank/DDBJ whole genome shotgun (WGS) entry which is preliminary data.</text>
</comment>
<evidence type="ECO:0000256" key="1">
    <source>
        <dbReference type="SAM" id="MobiDB-lite"/>
    </source>
</evidence>
<accession>A0ABU9W5C1</accession>
<name>A0ABU9W5C1_9MICO</name>
<sequence>MGVHNVTRSRLRGVGRGRAEGMPARIPLPVHLASTSFRTSDARRAGLGEGRLRGPDLQLPFHGVRTPASVPLTLTERCRAYQLRIPPAQVFSHVTAALLYGLPLPARLESGPLDVASIDAPALPRSRGVRGHRLSSASASASVEVVIWRGTPIVSPVDAWCQLAPLLSERELIVAGDGLLRRHHPLSDIEAMCVGCSATDAGAAAGR</sequence>
<evidence type="ECO:0000313" key="3">
    <source>
        <dbReference type="Proteomes" id="UP001425155"/>
    </source>
</evidence>
<organism evidence="2 3">
    <name type="scientific">Leifsonia stereocauli</name>
    <dbReference type="NCBI Taxonomy" id="3134136"/>
    <lineage>
        <taxon>Bacteria</taxon>
        <taxon>Bacillati</taxon>
        <taxon>Actinomycetota</taxon>
        <taxon>Actinomycetes</taxon>
        <taxon>Micrococcales</taxon>
        <taxon>Microbacteriaceae</taxon>
        <taxon>Leifsonia</taxon>
    </lineage>
</organism>